<comment type="similarity">
    <text evidence="1">Belongs to the LytR/CpsA/Psr (LCP) family.</text>
</comment>
<keyword evidence="3" id="KW-0812">Transmembrane</keyword>
<dbReference type="EMBL" id="JACGWX010000006">
    <property type="protein sequence ID" value="MBA8848697.1"/>
    <property type="molecule type" value="Genomic_DNA"/>
</dbReference>
<dbReference type="Gene3D" id="3.40.630.190">
    <property type="entry name" value="LCP protein"/>
    <property type="match status" value="1"/>
</dbReference>
<feature type="compositionally biased region" description="Basic and acidic residues" evidence="2">
    <location>
        <begin position="414"/>
        <end position="423"/>
    </location>
</feature>
<organism evidence="5 6">
    <name type="scientific">Microcella alkalica</name>
    <dbReference type="NCBI Taxonomy" id="355930"/>
    <lineage>
        <taxon>Bacteria</taxon>
        <taxon>Bacillati</taxon>
        <taxon>Actinomycetota</taxon>
        <taxon>Actinomycetes</taxon>
        <taxon>Micrococcales</taxon>
        <taxon>Microbacteriaceae</taxon>
        <taxon>Microcella</taxon>
    </lineage>
</organism>
<dbReference type="RefSeq" id="WP_182491465.1">
    <property type="nucleotide sequence ID" value="NZ_BAAAOV010000011.1"/>
</dbReference>
<feature type="domain" description="Cell envelope-related transcriptional attenuator" evidence="4">
    <location>
        <begin position="106"/>
        <end position="262"/>
    </location>
</feature>
<evidence type="ECO:0000313" key="5">
    <source>
        <dbReference type="EMBL" id="MBA8848697.1"/>
    </source>
</evidence>
<dbReference type="InterPro" id="IPR050922">
    <property type="entry name" value="LytR/CpsA/Psr_CW_biosynth"/>
</dbReference>
<keyword evidence="3" id="KW-0472">Membrane</keyword>
<feature type="region of interest" description="Disordered" evidence="2">
    <location>
        <begin position="348"/>
        <end position="423"/>
    </location>
</feature>
<feature type="compositionally biased region" description="Low complexity" evidence="2">
    <location>
        <begin position="372"/>
        <end position="403"/>
    </location>
</feature>
<evidence type="ECO:0000259" key="4">
    <source>
        <dbReference type="Pfam" id="PF03816"/>
    </source>
</evidence>
<protein>
    <submittedName>
        <fullName evidence="5">LCP family protein required for cell wall assembly</fullName>
    </submittedName>
</protein>
<evidence type="ECO:0000256" key="1">
    <source>
        <dbReference type="ARBA" id="ARBA00006068"/>
    </source>
</evidence>
<dbReference type="PANTHER" id="PTHR33392">
    <property type="entry name" value="POLYISOPRENYL-TEICHOIC ACID--PEPTIDOGLYCAN TEICHOIC ACID TRANSFERASE TAGU"/>
    <property type="match status" value="1"/>
</dbReference>
<dbReference type="NCBIfam" id="TIGR00350">
    <property type="entry name" value="lytR_cpsA_psr"/>
    <property type="match status" value="1"/>
</dbReference>
<accession>A0A839EB57</accession>
<gene>
    <name evidence="5" type="ORF">FHX53_002307</name>
</gene>
<sequence length="423" mass="43728">MAESRRRNRSGLRAEAAEVRHGRLKRSSGWRTALSAVAGVLAVVLVSGASVAAIAAYQLGSGIDSVDLGGEVPAVGDWEGGFNVLIVGIDNAEGQADTAEREATLNDVNMLVHVAEDQQSAVAVSIPRDLMVPIPDCESEDGTSTEAIELAQINQAYDLGGLPCVVDTIELLTGLEVPYAGTISFDGVARMSSAVGGVEVCIDAPISDPFTGLDLPTAGAHTVEGYEALAFLRTRYTIGDGGDLGRISNQQVYLSSMIRKVQSEGVLTDLGALYGLAKVTTESMQLSTSLQPLDTMVAMARVLADMPTENIVFVQYPGEVVVSGQLEGRVLPLEDEATELMRLIESDERFIPDEPQSGTVADPSAPAPAPSAPGGATAEPAPSASTDPSAAPSGSPSAAPGPEVLENVPGQTAADRRCSASNG</sequence>
<dbReference type="AlphaFoldDB" id="A0A839EB57"/>
<dbReference type="Pfam" id="PF03816">
    <property type="entry name" value="LytR_cpsA_psr"/>
    <property type="match status" value="1"/>
</dbReference>
<evidence type="ECO:0000256" key="3">
    <source>
        <dbReference type="SAM" id="Phobius"/>
    </source>
</evidence>
<keyword evidence="3" id="KW-1133">Transmembrane helix</keyword>
<evidence type="ECO:0000256" key="2">
    <source>
        <dbReference type="SAM" id="MobiDB-lite"/>
    </source>
</evidence>
<keyword evidence="6" id="KW-1185">Reference proteome</keyword>
<dbReference type="InterPro" id="IPR004474">
    <property type="entry name" value="LytR_CpsA_psr"/>
</dbReference>
<comment type="caution">
    <text evidence="5">The sequence shown here is derived from an EMBL/GenBank/DDBJ whole genome shotgun (WGS) entry which is preliminary data.</text>
</comment>
<dbReference type="Proteomes" id="UP000585905">
    <property type="component" value="Unassembled WGS sequence"/>
</dbReference>
<reference evidence="5 6" key="1">
    <citation type="submission" date="2020-07" db="EMBL/GenBank/DDBJ databases">
        <title>Sequencing the genomes of 1000 actinobacteria strains.</title>
        <authorList>
            <person name="Klenk H.-P."/>
        </authorList>
    </citation>
    <scope>NUCLEOTIDE SEQUENCE [LARGE SCALE GENOMIC DNA]</scope>
    <source>
        <strain evidence="5 6">DSM 19663</strain>
    </source>
</reference>
<feature type="transmembrane region" description="Helical" evidence="3">
    <location>
        <begin position="33"/>
        <end position="57"/>
    </location>
</feature>
<evidence type="ECO:0000313" key="6">
    <source>
        <dbReference type="Proteomes" id="UP000585905"/>
    </source>
</evidence>
<dbReference type="PANTHER" id="PTHR33392:SF6">
    <property type="entry name" value="POLYISOPRENYL-TEICHOIC ACID--PEPTIDOGLYCAN TEICHOIC ACID TRANSFERASE TAGU"/>
    <property type="match status" value="1"/>
</dbReference>
<name>A0A839EB57_9MICO</name>
<proteinExistence type="inferred from homology"/>